<feature type="transmembrane region" description="Helical" evidence="4">
    <location>
        <begin position="455"/>
        <end position="474"/>
    </location>
</feature>
<feature type="signal peptide" evidence="5">
    <location>
        <begin position="1"/>
        <end position="19"/>
    </location>
</feature>
<evidence type="ECO:0000256" key="2">
    <source>
        <dbReference type="SAM" id="Coils"/>
    </source>
</evidence>
<evidence type="ECO:0000313" key="7">
    <source>
        <dbReference type="Proteomes" id="UP000028761"/>
    </source>
</evidence>
<feature type="chain" id="PRO_5035251325" description="Apolipoprotein L6" evidence="5">
    <location>
        <begin position="20"/>
        <end position="477"/>
    </location>
</feature>
<evidence type="ECO:0000256" key="1">
    <source>
        <dbReference type="ARBA" id="ARBA00010090"/>
    </source>
</evidence>
<dbReference type="GO" id="GO:0016020">
    <property type="term" value="C:membrane"/>
    <property type="evidence" value="ECO:0007669"/>
    <property type="project" value="TreeGrafter"/>
</dbReference>
<dbReference type="STRING" id="9555.ENSPANP00000025393"/>
<dbReference type="Bgee" id="ENSPANG00000021968">
    <property type="expression patterns" value="Expressed in subcutaneous adipose tissue and 61 other cell types or tissues"/>
</dbReference>
<feature type="compositionally biased region" description="Basic and acidic residues" evidence="3">
    <location>
        <begin position="92"/>
        <end position="118"/>
    </location>
</feature>
<keyword evidence="4" id="KW-0812">Transmembrane</keyword>
<evidence type="ECO:0000256" key="5">
    <source>
        <dbReference type="SAM" id="SignalP"/>
    </source>
</evidence>
<keyword evidence="4" id="KW-0472">Membrane</keyword>
<feature type="transmembrane region" description="Helical" evidence="4">
    <location>
        <begin position="210"/>
        <end position="232"/>
    </location>
</feature>
<dbReference type="GO" id="GO:0006869">
    <property type="term" value="P:lipid transport"/>
    <property type="evidence" value="ECO:0007669"/>
    <property type="project" value="InterPro"/>
</dbReference>
<proteinExistence type="inferred from homology"/>
<evidence type="ECO:0000256" key="4">
    <source>
        <dbReference type="SAM" id="Phobius"/>
    </source>
</evidence>
<dbReference type="InterPro" id="IPR008405">
    <property type="entry name" value="ApoL"/>
</dbReference>
<name>A0A2I3LPI4_PAPAN</name>
<dbReference type="Ensembl" id="ENSPANT00000039131.2">
    <property type="protein sequence ID" value="ENSPANP00000025393.2"/>
    <property type="gene ID" value="ENSPANG00000021968.3"/>
</dbReference>
<keyword evidence="7" id="KW-1185">Reference proteome</keyword>
<feature type="coiled-coil region" evidence="2">
    <location>
        <begin position="399"/>
        <end position="426"/>
    </location>
</feature>
<dbReference type="PANTHER" id="PTHR14096:SF7">
    <property type="entry name" value="APOLIPOPROTEIN L6"/>
    <property type="match status" value="1"/>
</dbReference>
<keyword evidence="2" id="KW-0175">Coiled coil</keyword>
<keyword evidence="4" id="KW-1133">Transmembrane helix</keyword>
<dbReference type="AlphaFoldDB" id="A0A2I3LPI4"/>
<dbReference type="GO" id="GO:0005576">
    <property type="term" value="C:extracellular region"/>
    <property type="evidence" value="ECO:0007669"/>
    <property type="project" value="InterPro"/>
</dbReference>
<feature type="region of interest" description="Disordered" evidence="3">
    <location>
        <begin position="81"/>
        <end position="127"/>
    </location>
</feature>
<dbReference type="Proteomes" id="UP000028761">
    <property type="component" value="Chromosome 16"/>
</dbReference>
<dbReference type="ExpressionAtlas" id="A0A2I3LPI4">
    <property type="expression patterns" value="baseline"/>
</dbReference>
<keyword evidence="5" id="KW-0732">Signal</keyword>
<dbReference type="Pfam" id="PF05461">
    <property type="entry name" value="ApoL"/>
    <property type="match status" value="1"/>
</dbReference>
<protein>
    <recommendedName>
        <fullName evidence="8">Apolipoprotein L6</fullName>
    </recommendedName>
</protein>
<dbReference type="GeneTree" id="ENSGT01030000234599"/>
<reference evidence="6 7" key="1">
    <citation type="submission" date="2012-03" db="EMBL/GenBank/DDBJ databases">
        <title>Whole Genome Assembly of Papio anubis.</title>
        <authorList>
            <person name="Liu Y.L."/>
            <person name="Abraham K.A."/>
            <person name="Akbar H.A."/>
            <person name="Ali S.A."/>
            <person name="Anosike U.A."/>
            <person name="Aqrawi P.A."/>
            <person name="Arias F.A."/>
            <person name="Attaway T.A."/>
            <person name="Awwad R.A."/>
            <person name="Babu C.B."/>
            <person name="Bandaranaike D.B."/>
            <person name="Battles P.B."/>
            <person name="Bell A.B."/>
            <person name="Beltran B.B."/>
            <person name="Berhane-Mersha D.B."/>
            <person name="Bess C.B."/>
            <person name="Bickham C.B."/>
            <person name="Bolden T.B."/>
            <person name="Carter K.C."/>
            <person name="Chau D.C."/>
            <person name="Chavez A.C."/>
            <person name="Clerc-Blankenburg K.C."/>
            <person name="Coyle M.C."/>
            <person name="Dao M.D."/>
            <person name="Davila M.L.D."/>
            <person name="Davy-Carroll L.D."/>
            <person name="Denson S.D."/>
            <person name="Dinh H.D."/>
            <person name="Fernandez S.F."/>
            <person name="Fernando P.F."/>
            <person name="Forbes L.F."/>
            <person name="Francis C.F."/>
            <person name="Francisco L.F."/>
            <person name="Fu Q.F."/>
            <person name="Garcia-Iii R.G."/>
            <person name="Garrett T.G."/>
            <person name="Gross S.G."/>
            <person name="Gubbala S.G."/>
            <person name="Hirani K.H."/>
            <person name="Hogues M.H."/>
            <person name="Hollins B.H."/>
            <person name="Jackson L.J."/>
            <person name="Javaid M.J."/>
            <person name="Jhangiani S.J."/>
            <person name="Johnson A.J."/>
            <person name="Johnson B.J."/>
            <person name="Jones J.J."/>
            <person name="Joshi V.J."/>
            <person name="Kalu J.K."/>
            <person name="Khan N.K."/>
            <person name="Korchina V.K."/>
            <person name="Kovar C.K."/>
            <person name="Lago L.L."/>
            <person name="Lara F.L."/>
            <person name="Le T.-K.L."/>
            <person name="Lee S.L."/>
            <person name="Legall-Iii F.L."/>
            <person name="Lemon S.L."/>
            <person name="Liu J.L."/>
            <person name="Liu Y.-S.L."/>
            <person name="Liyanage D.L."/>
            <person name="Lopez J.L."/>
            <person name="Lorensuhewa L.L."/>
            <person name="Mata R.M."/>
            <person name="Mathew T.M."/>
            <person name="Mercado C.M."/>
            <person name="Mercado I.M."/>
            <person name="Morales K.M."/>
            <person name="Morgan M.M."/>
            <person name="Munidasa M.M."/>
            <person name="Ngo D.N."/>
            <person name="Nguyen L.N."/>
            <person name="Nguyen T.N."/>
            <person name="Nguyen N.N."/>
            <person name="Obregon M.O."/>
            <person name="Okwuonu G.O."/>
            <person name="Ongeri F.O."/>
            <person name="Onwere C.O."/>
            <person name="Osifeso I.O."/>
            <person name="Parra A.P."/>
            <person name="Patil S.P."/>
            <person name="Perez A.P."/>
            <person name="Perez Y.P."/>
            <person name="Pham C.P."/>
            <person name="Pu L.-L.P."/>
            <person name="Puazo M.P."/>
            <person name="Quiroz J.Q."/>
            <person name="Rouhana J.R."/>
            <person name="Ruiz M.R."/>
            <person name="Ruiz S.-J.R."/>
            <person name="Saada N.S."/>
            <person name="Santibanez J.S."/>
            <person name="Scheel M.S."/>
            <person name="Schneider B.S."/>
            <person name="Simmons D.S."/>
            <person name="Sisson I.S."/>
            <person name="Tang L.-Y.T."/>
            <person name="Thornton R.T."/>
            <person name="Tisius J.T."/>
            <person name="Toledanes G.T."/>
            <person name="Trejos Z.T."/>
            <person name="Usmani K.U."/>
            <person name="Varghese R.V."/>
            <person name="Vattathil S.V."/>
            <person name="Vee V.V."/>
            <person name="Walker D.W."/>
            <person name="Weissenberger G.W."/>
            <person name="White C.W."/>
            <person name="Williams A.W."/>
            <person name="Woodworth J.W."/>
            <person name="Wright R.W."/>
            <person name="Zhu Y.Z."/>
            <person name="Han Y.H."/>
            <person name="Newsham I.N."/>
            <person name="Nazareth L.N."/>
            <person name="Worley K.W."/>
            <person name="Muzny D.M."/>
            <person name="Rogers J.R."/>
            <person name="Gibbs R.G."/>
        </authorList>
    </citation>
    <scope>NUCLEOTIDE SEQUENCE [LARGE SCALE GENOMIC DNA]</scope>
</reference>
<evidence type="ECO:0000256" key="3">
    <source>
        <dbReference type="SAM" id="MobiDB-lite"/>
    </source>
</evidence>
<evidence type="ECO:0000313" key="6">
    <source>
        <dbReference type="Ensembl" id="ENSPANP00000025393.2"/>
    </source>
</evidence>
<feature type="transmembrane region" description="Helical" evidence="4">
    <location>
        <begin position="238"/>
        <end position="261"/>
    </location>
</feature>
<reference evidence="6" key="2">
    <citation type="submission" date="2025-08" db="UniProtKB">
        <authorList>
            <consortium name="Ensembl"/>
        </authorList>
    </citation>
    <scope>IDENTIFICATION</scope>
</reference>
<accession>A0A2I3LPI4</accession>
<organism evidence="6 7">
    <name type="scientific">Papio anubis</name>
    <name type="common">Olive baboon</name>
    <dbReference type="NCBI Taxonomy" id="9555"/>
    <lineage>
        <taxon>Eukaryota</taxon>
        <taxon>Metazoa</taxon>
        <taxon>Chordata</taxon>
        <taxon>Craniata</taxon>
        <taxon>Vertebrata</taxon>
        <taxon>Euteleostomi</taxon>
        <taxon>Mammalia</taxon>
        <taxon>Eutheria</taxon>
        <taxon>Euarchontoglires</taxon>
        <taxon>Primates</taxon>
        <taxon>Haplorrhini</taxon>
        <taxon>Catarrhini</taxon>
        <taxon>Cercopithecidae</taxon>
        <taxon>Cercopithecinae</taxon>
        <taxon>Papio</taxon>
    </lineage>
</organism>
<evidence type="ECO:0008006" key="8">
    <source>
        <dbReference type="Google" id="ProtNLM"/>
    </source>
</evidence>
<dbReference type="GO" id="GO:0042157">
    <property type="term" value="P:lipoprotein metabolic process"/>
    <property type="evidence" value="ECO:0007669"/>
    <property type="project" value="InterPro"/>
</dbReference>
<comment type="similarity">
    <text evidence="1">Belongs to the apolipoprotein L family.</text>
</comment>
<dbReference type="GO" id="GO:0008289">
    <property type="term" value="F:lipid binding"/>
    <property type="evidence" value="ECO:0007669"/>
    <property type="project" value="InterPro"/>
</dbReference>
<dbReference type="PANTHER" id="PTHR14096">
    <property type="entry name" value="APOLIPOPROTEIN L"/>
    <property type="match status" value="1"/>
</dbReference>
<sequence>MRDSGLLTLILLFHLVVHAVRETGKKENESAQLEPMISWKSPRVWLFFLLQHLTETSFTINSCSKATLLFLSVFLQPRRSQPPVGPGGLGESRTEVQDLPRPRDPRPQRRAPWREENHLTPGDTDLVPQMLLDNQAEEESEAGVGLERDEEDVPLCEDVELQDRDLSPKEKRFLREFPRLKEDLKGNIDKLRALAEDIDNTHKKFTKANIVINSTAVISDAMSLLGLAFAPVTGGASLLLSGAGQVLAAAAGVTSIVSGMLEKSENKKAQAQAEDILPTHDQEDREEEVNRADYATAAVKIAYDGVNVLKGAKKNIRAFQKFRADPHLASASKRLLTTGQVSSRSSRQIQKAFGGTTLAMTKNARLRGGVMSVISLGLDCHALSKGWKHLKEGARAELAEELRSEASEWERKLTELTQYYESLQQKVRSRARGVGKDLTGTCETKSYWKGLREHVWVWVWVWVCVCLCVCKVYMNVS</sequence>
<reference evidence="6" key="3">
    <citation type="submission" date="2025-09" db="UniProtKB">
        <authorList>
            <consortium name="Ensembl"/>
        </authorList>
    </citation>
    <scope>IDENTIFICATION</scope>
</reference>